<reference evidence="1 2" key="1">
    <citation type="submission" date="2019-01" db="EMBL/GenBank/DDBJ databases">
        <title>Novel species of Nocardioides.</title>
        <authorList>
            <person name="Liu Q."/>
            <person name="Xin Y.-H."/>
        </authorList>
    </citation>
    <scope>NUCLEOTIDE SEQUENCE [LARGE SCALE GENOMIC DNA]</scope>
    <source>
        <strain evidence="1 2">HLT3-15</strain>
    </source>
</reference>
<evidence type="ECO:0000313" key="2">
    <source>
        <dbReference type="Proteomes" id="UP000291838"/>
    </source>
</evidence>
<evidence type="ECO:0000313" key="1">
    <source>
        <dbReference type="EMBL" id="RYB96240.1"/>
    </source>
</evidence>
<protein>
    <submittedName>
        <fullName evidence="1">DUF3515 domain-containing protein</fullName>
    </submittedName>
</protein>
<comment type="caution">
    <text evidence="1">The sequence shown here is derived from an EMBL/GenBank/DDBJ whole genome shotgun (WGS) entry which is preliminary data.</text>
</comment>
<dbReference type="EMBL" id="SDWS01000001">
    <property type="protein sequence ID" value="RYB96240.1"/>
    <property type="molecule type" value="Genomic_DNA"/>
</dbReference>
<dbReference type="OrthoDB" id="3213819at2"/>
<organism evidence="1 2">
    <name type="scientific">Nocardioides glacieisoli</name>
    <dbReference type="NCBI Taxonomy" id="1168730"/>
    <lineage>
        <taxon>Bacteria</taxon>
        <taxon>Bacillati</taxon>
        <taxon>Actinomycetota</taxon>
        <taxon>Actinomycetes</taxon>
        <taxon>Propionibacteriales</taxon>
        <taxon>Nocardioidaceae</taxon>
        <taxon>Nocardioides</taxon>
    </lineage>
</organism>
<gene>
    <name evidence="1" type="ORF">EUA06_01265</name>
</gene>
<dbReference type="InterPro" id="IPR021903">
    <property type="entry name" value="DUF3515"/>
</dbReference>
<dbReference type="Pfam" id="PF12028">
    <property type="entry name" value="DUF3515"/>
    <property type="match status" value="1"/>
</dbReference>
<name>A0A4Q2S3D0_9ACTN</name>
<sequence>MPRRPHLSHLTTHVHRRRRLGPLWGRGVVASAALVLLAGVLAGCSPGEVRVDDHDLSDADRATCEALVDDLPDTLGGELRRSVDADGGPGAAWGDPAYVLTCGVPAPADYEPTAECSDVKGVGWYVTDDQLSDLRVDVTPIALSRTPYVELLVPSRYRTDGVDRALAELAPVLEEHLATGLDCL</sequence>
<accession>A0A4Q2S3D0</accession>
<keyword evidence="2" id="KW-1185">Reference proteome</keyword>
<dbReference type="Proteomes" id="UP000291838">
    <property type="component" value="Unassembled WGS sequence"/>
</dbReference>
<dbReference type="AlphaFoldDB" id="A0A4Q2S3D0"/>
<proteinExistence type="predicted"/>